<feature type="region of interest" description="Disordered" evidence="1">
    <location>
        <begin position="1"/>
        <end position="20"/>
    </location>
</feature>
<evidence type="ECO:0000313" key="2">
    <source>
        <dbReference type="EMBL" id="KAL0405294.1"/>
    </source>
</evidence>
<organism evidence="2">
    <name type="scientific">Sesamum latifolium</name>
    <dbReference type="NCBI Taxonomy" id="2727402"/>
    <lineage>
        <taxon>Eukaryota</taxon>
        <taxon>Viridiplantae</taxon>
        <taxon>Streptophyta</taxon>
        <taxon>Embryophyta</taxon>
        <taxon>Tracheophyta</taxon>
        <taxon>Spermatophyta</taxon>
        <taxon>Magnoliopsida</taxon>
        <taxon>eudicotyledons</taxon>
        <taxon>Gunneridae</taxon>
        <taxon>Pentapetalae</taxon>
        <taxon>asterids</taxon>
        <taxon>lamiids</taxon>
        <taxon>Lamiales</taxon>
        <taxon>Pedaliaceae</taxon>
        <taxon>Sesamum</taxon>
    </lineage>
</organism>
<accession>A0AAW2TKZ7</accession>
<reference evidence="2" key="1">
    <citation type="submission" date="2020-06" db="EMBL/GenBank/DDBJ databases">
        <authorList>
            <person name="Li T."/>
            <person name="Hu X."/>
            <person name="Zhang T."/>
            <person name="Song X."/>
            <person name="Zhang H."/>
            <person name="Dai N."/>
            <person name="Sheng W."/>
            <person name="Hou X."/>
            <person name="Wei L."/>
        </authorList>
    </citation>
    <scope>NUCLEOTIDE SEQUENCE</scope>
    <source>
        <strain evidence="2">KEN1</strain>
        <tissue evidence="2">Leaf</tissue>
    </source>
</reference>
<name>A0AAW2TKZ7_9LAMI</name>
<comment type="caution">
    <text evidence="2">The sequence shown here is derived from an EMBL/GenBank/DDBJ whole genome shotgun (WGS) entry which is preliminary data.</text>
</comment>
<reference evidence="2" key="2">
    <citation type="journal article" date="2024" name="Plant">
        <title>Genomic evolution and insights into agronomic trait innovations of Sesamum species.</title>
        <authorList>
            <person name="Miao H."/>
            <person name="Wang L."/>
            <person name="Qu L."/>
            <person name="Liu H."/>
            <person name="Sun Y."/>
            <person name="Le M."/>
            <person name="Wang Q."/>
            <person name="Wei S."/>
            <person name="Zheng Y."/>
            <person name="Lin W."/>
            <person name="Duan Y."/>
            <person name="Cao H."/>
            <person name="Xiong S."/>
            <person name="Wang X."/>
            <person name="Wei L."/>
            <person name="Li C."/>
            <person name="Ma Q."/>
            <person name="Ju M."/>
            <person name="Zhao R."/>
            <person name="Li G."/>
            <person name="Mu C."/>
            <person name="Tian Q."/>
            <person name="Mei H."/>
            <person name="Zhang T."/>
            <person name="Gao T."/>
            <person name="Zhang H."/>
        </authorList>
    </citation>
    <scope>NUCLEOTIDE SEQUENCE</scope>
    <source>
        <strain evidence="2">KEN1</strain>
    </source>
</reference>
<gene>
    <name evidence="2" type="ORF">Slati_3843300</name>
</gene>
<protein>
    <submittedName>
        <fullName evidence="2">Uncharacterized protein</fullName>
    </submittedName>
</protein>
<proteinExistence type="predicted"/>
<evidence type="ECO:0000256" key="1">
    <source>
        <dbReference type="SAM" id="MobiDB-lite"/>
    </source>
</evidence>
<dbReference type="AlphaFoldDB" id="A0AAW2TKZ7"/>
<sequence length="56" mass="6340">MGKRWFGDGGGPQDMGFCPSSQLQRTGRRQLLQIHGEFYSGRERGQQQLPFGTLLK</sequence>
<dbReference type="EMBL" id="JACGWN010000014">
    <property type="protein sequence ID" value="KAL0405294.1"/>
    <property type="molecule type" value="Genomic_DNA"/>
</dbReference>